<dbReference type="GO" id="GO:0003743">
    <property type="term" value="F:translation initiation factor activity"/>
    <property type="evidence" value="ECO:0007669"/>
    <property type="project" value="UniProtKB-KW"/>
</dbReference>
<evidence type="ECO:0000313" key="7">
    <source>
        <dbReference type="Proteomes" id="UP000631114"/>
    </source>
</evidence>
<keyword evidence="3" id="KW-0648">Protein biosynthesis</keyword>
<dbReference type="OrthoDB" id="29647at2759"/>
<dbReference type="InterPro" id="IPR000717">
    <property type="entry name" value="PCI_dom"/>
</dbReference>
<dbReference type="AlphaFoldDB" id="A0A835HKD4"/>
<gene>
    <name evidence="6" type="ORF">IFM89_001962</name>
</gene>
<dbReference type="InterPro" id="IPR027516">
    <property type="entry name" value="EIF3C"/>
</dbReference>
<feature type="domain" description="PCI" evidence="5">
    <location>
        <begin position="179"/>
        <end position="289"/>
    </location>
</feature>
<dbReference type="Proteomes" id="UP000631114">
    <property type="component" value="Unassembled WGS sequence"/>
</dbReference>
<feature type="region of interest" description="Disordered" evidence="4">
    <location>
        <begin position="1"/>
        <end position="30"/>
    </location>
</feature>
<feature type="compositionally biased region" description="Basic and acidic residues" evidence="4">
    <location>
        <begin position="1"/>
        <end position="14"/>
    </location>
</feature>
<dbReference type="GO" id="GO:0003723">
    <property type="term" value="F:RNA binding"/>
    <property type="evidence" value="ECO:0007669"/>
    <property type="project" value="InterPro"/>
</dbReference>
<keyword evidence="1" id="KW-0963">Cytoplasm</keyword>
<dbReference type="GO" id="GO:0031369">
    <property type="term" value="F:translation initiation factor binding"/>
    <property type="evidence" value="ECO:0007669"/>
    <property type="project" value="InterPro"/>
</dbReference>
<evidence type="ECO:0000313" key="6">
    <source>
        <dbReference type="EMBL" id="KAF9599927.1"/>
    </source>
</evidence>
<dbReference type="PROSITE" id="PS50250">
    <property type="entry name" value="PCI"/>
    <property type="match status" value="1"/>
</dbReference>
<dbReference type="GO" id="GO:0005852">
    <property type="term" value="C:eukaryotic translation initiation factor 3 complex"/>
    <property type="evidence" value="ECO:0007669"/>
    <property type="project" value="InterPro"/>
</dbReference>
<dbReference type="PANTHER" id="PTHR13937">
    <property type="entry name" value="EUKARYOTIC TRANSLATION INITATION FACTOR 3, SUBUNIT 8 EIF3S8 -RELATED"/>
    <property type="match status" value="1"/>
</dbReference>
<proteinExistence type="predicted"/>
<dbReference type="EMBL" id="JADFTS010000006">
    <property type="protein sequence ID" value="KAF9599927.1"/>
    <property type="molecule type" value="Genomic_DNA"/>
</dbReference>
<evidence type="ECO:0000256" key="3">
    <source>
        <dbReference type="ARBA" id="ARBA00022917"/>
    </source>
</evidence>
<name>A0A835HKD4_9MAGN</name>
<evidence type="ECO:0000256" key="2">
    <source>
        <dbReference type="ARBA" id="ARBA00022540"/>
    </source>
</evidence>
<evidence type="ECO:0000259" key="5">
    <source>
        <dbReference type="PROSITE" id="PS50250"/>
    </source>
</evidence>
<accession>A0A835HKD4</accession>
<keyword evidence="7" id="KW-1185">Reference proteome</keyword>
<dbReference type="PANTHER" id="PTHR13937:SF0">
    <property type="entry name" value="EUKARYOTIC TRANSLATION INITIATION FACTOR 3 SUBUNIT C-RELATED"/>
    <property type="match status" value="1"/>
</dbReference>
<organism evidence="6 7">
    <name type="scientific">Coptis chinensis</name>
    <dbReference type="NCBI Taxonomy" id="261450"/>
    <lineage>
        <taxon>Eukaryota</taxon>
        <taxon>Viridiplantae</taxon>
        <taxon>Streptophyta</taxon>
        <taxon>Embryophyta</taxon>
        <taxon>Tracheophyta</taxon>
        <taxon>Spermatophyta</taxon>
        <taxon>Magnoliopsida</taxon>
        <taxon>Ranunculales</taxon>
        <taxon>Ranunculaceae</taxon>
        <taxon>Coptidoideae</taxon>
        <taxon>Coptis</taxon>
    </lineage>
</organism>
<evidence type="ECO:0000256" key="1">
    <source>
        <dbReference type="ARBA" id="ARBA00022490"/>
    </source>
</evidence>
<protein>
    <recommendedName>
        <fullName evidence="5">PCI domain-containing protein</fullName>
    </recommendedName>
</protein>
<comment type="caution">
    <text evidence="6">The sequence shown here is derived from an EMBL/GenBank/DDBJ whole genome shotgun (WGS) entry which is preliminary data.</text>
</comment>
<dbReference type="Pfam" id="PF05470">
    <property type="entry name" value="eIF-3c_N"/>
    <property type="match status" value="1"/>
</dbReference>
<keyword evidence="2" id="KW-0396">Initiation factor</keyword>
<sequence length="289" mass="33496">MRKLVEHTDGRENWETETEEEHQASEEHRAPPSFFVTPELVPRQPTFPESCRMLMDELVSITYKYGDERTKVRALLCDIYHHAIMDGFSESRDLLLMTHLQDGVQHMDISTQILFNWAMAQLGLCAFRVGLVADAHSCLSELYAGGRVKELLAQGVSQSHFHAKTPEQEKLERRRQMPYHMHINLELLEAVHLICAMLLEVPNMARNTHDAKRNVISKTFHRLFEVSERQNFTAPPVNVRDHIMVATRALSKGDFQKSFNVIKSLNVWRLIMNRDNVLDILKIKIKEDL</sequence>
<dbReference type="InterPro" id="IPR008905">
    <property type="entry name" value="EIF3C_N_dom"/>
</dbReference>
<reference evidence="6 7" key="1">
    <citation type="submission" date="2020-10" db="EMBL/GenBank/DDBJ databases">
        <title>The Coptis chinensis genome and diversification of protoberbering-type alkaloids.</title>
        <authorList>
            <person name="Wang B."/>
            <person name="Shu S."/>
            <person name="Song C."/>
            <person name="Liu Y."/>
        </authorList>
    </citation>
    <scope>NUCLEOTIDE SEQUENCE [LARGE SCALE GENOMIC DNA]</scope>
    <source>
        <strain evidence="6">HL-2020</strain>
        <tissue evidence="6">Leaf</tissue>
    </source>
</reference>
<feature type="compositionally biased region" description="Basic and acidic residues" evidence="4">
    <location>
        <begin position="21"/>
        <end position="30"/>
    </location>
</feature>
<evidence type="ECO:0000256" key="4">
    <source>
        <dbReference type="SAM" id="MobiDB-lite"/>
    </source>
</evidence>